<feature type="compositionally biased region" description="Basic residues" evidence="2">
    <location>
        <begin position="1605"/>
        <end position="1614"/>
    </location>
</feature>
<feature type="coiled-coil region" evidence="1">
    <location>
        <begin position="2030"/>
        <end position="2102"/>
    </location>
</feature>
<proteinExistence type="predicted"/>
<dbReference type="GO" id="GO:0005737">
    <property type="term" value="C:cytoplasm"/>
    <property type="evidence" value="ECO:0007669"/>
    <property type="project" value="TreeGrafter"/>
</dbReference>
<keyword evidence="3" id="KW-0812">Transmembrane</keyword>
<feature type="compositionally biased region" description="Basic and acidic residues" evidence="2">
    <location>
        <begin position="2778"/>
        <end position="2790"/>
    </location>
</feature>
<feature type="compositionally biased region" description="Polar residues" evidence="2">
    <location>
        <begin position="4026"/>
        <end position="4041"/>
    </location>
</feature>
<feature type="region of interest" description="Disordered" evidence="2">
    <location>
        <begin position="3182"/>
        <end position="3219"/>
    </location>
</feature>
<feature type="compositionally biased region" description="Basic and acidic residues" evidence="2">
    <location>
        <begin position="2188"/>
        <end position="2201"/>
    </location>
</feature>
<feature type="compositionally biased region" description="Basic and acidic residues" evidence="2">
    <location>
        <begin position="1782"/>
        <end position="1795"/>
    </location>
</feature>
<feature type="region of interest" description="Disordered" evidence="2">
    <location>
        <begin position="6370"/>
        <end position="6412"/>
    </location>
</feature>
<feature type="compositionally biased region" description="Polar residues" evidence="2">
    <location>
        <begin position="6960"/>
        <end position="6974"/>
    </location>
</feature>
<dbReference type="GO" id="GO:0016460">
    <property type="term" value="C:myosin II complex"/>
    <property type="evidence" value="ECO:0007669"/>
    <property type="project" value="TreeGrafter"/>
</dbReference>
<feature type="coiled-coil region" evidence="1">
    <location>
        <begin position="1952"/>
        <end position="2003"/>
    </location>
</feature>
<feature type="region of interest" description="Disordered" evidence="2">
    <location>
        <begin position="2828"/>
        <end position="2862"/>
    </location>
</feature>
<feature type="compositionally biased region" description="Low complexity" evidence="2">
    <location>
        <begin position="4105"/>
        <end position="4115"/>
    </location>
</feature>
<dbReference type="GO" id="GO:0032982">
    <property type="term" value="C:myosin filament"/>
    <property type="evidence" value="ECO:0007669"/>
    <property type="project" value="TreeGrafter"/>
</dbReference>
<feature type="region of interest" description="Disordered" evidence="2">
    <location>
        <begin position="3137"/>
        <end position="3167"/>
    </location>
</feature>
<feature type="compositionally biased region" description="Acidic residues" evidence="2">
    <location>
        <begin position="3387"/>
        <end position="3409"/>
    </location>
</feature>
<gene>
    <name evidence="4" type="primary">LAMB1</name>
    <name evidence="4" type="ORF">BLAG_LOCUS529</name>
</gene>
<feature type="coiled-coil region" evidence="1">
    <location>
        <begin position="1256"/>
        <end position="1344"/>
    </location>
</feature>
<feature type="compositionally biased region" description="Polar residues" evidence="2">
    <location>
        <begin position="2205"/>
        <end position="2224"/>
    </location>
</feature>
<reference evidence="4" key="1">
    <citation type="submission" date="2022-01" db="EMBL/GenBank/DDBJ databases">
        <authorList>
            <person name="Braso-Vives M."/>
        </authorList>
    </citation>
    <scope>NUCLEOTIDE SEQUENCE</scope>
</reference>
<dbReference type="GO" id="GO:0000146">
    <property type="term" value="F:microfilament motor activity"/>
    <property type="evidence" value="ECO:0007669"/>
    <property type="project" value="TreeGrafter"/>
</dbReference>
<feature type="compositionally biased region" description="Polar residues" evidence="2">
    <location>
        <begin position="1752"/>
        <end position="1764"/>
    </location>
</feature>
<feature type="region of interest" description="Disordered" evidence="2">
    <location>
        <begin position="1388"/>
        <end position="1412"/>
    </location>
</feature>
<feature type="compositionally biased region" description="Basic and acidic residues" evidence="2">
    <location>
        <begin position="2426"/>
        <end position="2438"/>
    </location>
</feature>
<name>A0A8J9VSM8_BRALA</name>
<dbReference type="GO" id="GO:0051015">
    <property type="term" value="F:actin filament binding"/>
    <property type="evidence" value="ECO:0007669"/>
    <property type="project" value="TreeGrafter"/>
</dbReference>
<feature type="compositionally biased region" description="Polar residues" evidence="2">
    <location>
        <begin position="2354"/>
        <end position="2373"/>
    </location>
</feature>
<feature type="compositionally biased region" description="Basic and acidic residues" evidence="2">
    <location>
        <begin position="1875"/>
        <end position="1917"/>
    </location>
</feature>
<feature type="compositionally biased region" description="Basic and acidic residues" evidence="2">
    <location>
        <begin position="1514"/>
        <end position="1536"/>
    </location>
</feature>
<feature type="compositionally biased region" description="Polar residues" evidence="2">
    <location>
        <begin position="3493"/>
        <end position="3504"/>
    </location>
</feature>
<feature type="compositionally biased region" description="Basic and acidic residues" evidence="2">
    <location>
        <begin position="6253"/>
        <end position="6272"/>
    </location>
</feature>
<dbReference type="OrthoDB" id="10255000at2759"/>
<feature type="compositionally biased region" description="Acidic residues" evidence="2">
    <location>
        <begin position="3207"/>
        <end position="3218"/>
    </location>
</feature>
<keyword evidence="5" id="KW-1185">Reference proteome</keyword>
<dbReference type="PANTHER" id="PTHR45615:SF40">
    <property type="entry name" value="MYOSIN HEAVY CHAIN, NON-MUSCLE"/>
    <property type="match status" value="1"/>
</dbReference>
<feature type="compositionally biased region" description="Polar residues" evidence="2">
    <location>
        <begin position="7306"/>
        <end position="7317"/>
    </location>
</feature>
<feature type="compositionally biased region" description="Basic and acidic residues" evidence="2">
    <location>
        <begin position="2304"/>
        <end position="2316"/>
    </location>
</feature>
<feature type="compositionally biased region" description="Acidic residues" evidence="2">
    <location>
        <begin position="5084"/>
        <end position="5093"/>
    </location>
</feature>
<feature type="compositionally biased region" description="Polar residues" evidence="2">
    <location>
        <begin position="6370"/>
        <end position="6380"/>
    </location>
</feature>
<feature type="compositionally biased region" description="Basic and acidic residues" evidence="2">
    <location>
        <begin position="5666"/>
        <end position="5675"/>
    </location>
</feature>
<feature type="region of interest" description="Disordered" evidence="2">
    <location>
        <begin position="6942"/>
        <end position="6981"/>
    </location>
</feature>
<feature type="region of interest" description="Disordered" evidence="2">
    <location>
        <begin position="4621"/>
        <end position="4657"/>
    </location>
</feature>
<feature type="region of interest" description="Disordered" evidence="2">
    <location>
        <begin position="5655"/>
        <end position="5675"/>
    </location>
</feature>
<feature type="compositionally biased region" description="Acidic residues" evidence="2">
    <location>
        <begin position="6654"/>
        <end position="6667"/>
    </location>
</feature>
<feature type="compositionally biased region" description="Low complexity" evidence="2">
    <location>
        <begin position="29"/>
        <end position="40"/>
    </location>
</feature>
<feature type="region of interest" description="Disordered" evidence="2">
    <location>
        <begin position="6847"/>
        <end position="6874"/>
    </location>
</feature>
<feature type="compositionally biased region" description="Low complexity" evidence="2">
    <location>
        <begin position="2257"/>
        <end position="2270"/>
    </location>
</feature>
<feature type="region of interest" description="Disordered" evidence="2">
    <location>
        <begin position="1875"/>
        <end position="1923"/>
    </location>
</feature>
<feature type="region of interest" description="Disordered" evidence="2">
    <location>
        <begin position="4018"/>
        <end position="4062"/>
    </location>
</feature>
<feature type="compositionally biased region" description="Acidic residues" evidence="2">
    <location>
        <begin position="2791"/>
        <end position="2810"/>
    </location>
</feature>
<feature type="compositionally biased region" description="Basic residues" evidence="2">
    <location>
        <begin position="1696"/>
        <end position="1705"/>
    </location>
</feature>
<feature type="compositionally biased region" description="Acidic residues" evidence="2">
    <location>
        <begin position="4117"/>
        <end position="4127"/>
    </location>
</feature>
<feature type="region of interest" description="Disordered" evidence="2">
    <location>
        <begin position="5082"/>
        <end position="5104"/>
    </location>
</feature>
<feature type="region of interest" description="Disordered" evidence="2">
    <location>
        <begin position="2966"/>
        <end position="3003"/>
    </location>
</feature>
<feature type="compositionally biased region" description="Acidic residues" evidence="2">
    <location>
        <begin position="1732"/>
        <end position="1745"/>
    </location>
</feature>
<keyword evidence="1" id="KW-0175">Coiled coil</keyword>
<feature type="compositionally biased region" description="Basic and acidic residues" evidence="2">
    <location>
        <begin position="1706"/>
        <end position="1731"/>
    </location>
</feature>
<feature type="compositionally biased region" description="Polar residues" evidence="2">
    <location>
        <begin position="2163"/>
        <end position="2172"/>
    </location>
</feature>
<evidence type="ECO:0000256" key="2">
    <source>
        <dbReference type="SAM" id="MobiDB-lite"/>
    </source>
</evidence>
<evidence type="ECO:0000313" key="5">
    <source>
        <dbReference type="Proteomes" id="UP000838412"/>
    </source>
</evidence>
<feature type="coiled-coil region" evidence="1">
    <location>
        <begin position="370"/>
        <end position="804"/>
    </location>
</feature>
<evidence type="ECO:0000256" key="1">
    <source>
        <dbReference type="SAM" id="Coils"/>
    </source>
</evidence>
<feature type="region of interest" description="Disordered" evidence="2">
    <location>
        <begin position="5121"/>
        <end position="5159"/>
    </location>
</feature>
<feature type="compositionally biased region" description="Polar residues" evidence="2">
    <location>
        <begin position="6273"/>
        <end position="6284"/>
    </location>
</feature>
<dbReference type="EMBL" id="OV696686">
    <property type="protein sequence ID" value="CAH1227816.1"/>
    <property type="molecule type" value="Genomic_DNA"/>
</dbReference>
<feature type="coiled-coil region" evidence="1">
    <location>
        <begin position="199"/>
        <end position="226"/>
    </location>
</feature>
<feature type="coiled-coil region" evidence="1">
    <location>
        <begin position="67"/>
        <end position="101"/>
    </location>
</feature>
<feature type="compositionally biased region" description="Polar residues" evidence="2">
    <location>
        <begin position="2384"/>
        <end position="2416"/>
    </location>
</feature>
<feature type="region of interest" description="Disordered" evidence="2">
    <location>
        <begin position="1470"/>
        <end position="1799"/>
    </location>
</feature>
<feature type="region of interest" description="Disordered" evidence="2">
    <location>
        <begin position="3492"/>
        <end position="3513"/>
    </location>
</feature>
<evidence type="ECO:0000313" key="4">
    <source>
        <dbReference type="EMBL" id="CAH1227816.1"/>
    </source>
</evidence>
<keyword evidence="3" id="KW-1133">Transmembrane helix</keyword>
<sequence length="7386" mass="831856">MIRDTTSPFQKIKYKVVPKEGEESETLEESSGSSQVSSTTVTTTTRKLLGAEASAAFQTELVGLEEIDEVKKLVKSYLEKIEKLEDENASLRDTMGAAIAAQEGDEGGGRITSHYHALHCPNCGSSAEEHVSGSSQTLQLGSVQILTQTGIRSDEAIDTVTKVGHVFRSSTQTTSETSDKTQHMRGTDNVAATSVELAQQNLLQTVHSLEDENRLLKERLEALGERYTGPDSEEGEDSFVTIAVGQQALGEVDIHTLQTYSKEELLTKVTQLITENKTLKVKVEEVQILSPSRVHYADNTGGHRREFHGIEGDERVLEQLEPEARLALFQDGNASLTVQVERPKTLQSLSDDTMQSAIENTLVQGDSFTHAQYEQQVVDMRVQIERLKEENSTLVAQVQQSLDAESGAQKIQEEVAYLRSEIERLTKEKDNYAQQVERSREVIALGGDGALRELTEGISSLQTQLKEKTDELEYTEEILASKRAELDAVRQQKYKFEEEKTRLVGQASKSSEMSQEIETLKAQLEVSKKAEIMLVETLEQVGALQTENARLESEREVLTLKVDETARDFMKVQLLEQEVEKLNVDLKKQEETEKELKEVKESLDVARREKASLLEDQAAYNRHKEEVREAKEKIEVLQETLAVLAKQAKDTEMMERDLETALKEARENLSAVTSEKATLLQDAESRTKELEAAEEKIQTLQGQVHDLDAKSTTLTTTKEQFEYTKKELDALQAKNSELETQVAEITDLKKEITVARAVIQQLREGDDQAKSKHKEESAKLKKDLKISRENIDTLKTEKRAIEAKCMSSVQELEEVRVHIKTLEAEKQTLLTSEQKQKTKDLQDAHDRLEVLSEENKRLLKEQDNFQKQSEDLKAARKQIQSLQEKFTTQAELFEKIQGDLTKNVELVEDLQVENRKLQDQNKNLVVEKKKKHNERVVTLETEIVELTSRLERAEVVQRDLQAAEKELATFRTEKEQLVKEREVYQIQLAQKEEEVANTALLETEVSTLKEKMRDLKRSEQQLTELQGSFSAMKQEYEDRDKALEALRKEKEAFDNQLSEMEGLKKEIAIARNVIQELRESQEKTSEHKQKSKELTNVLERTRKEVNILQEEKEEMSKCFAASQKDLEDARTQIEQLQDEKQSLTSTSQDATELRTQLEEAKMSITTELQNFFTVQAELQGAMERIQTLEEEKKLLEEEVKEVSILERELLVVREEARQHQIEKSSTTEKVEAKEIQTDSGVAKKRAAKLKQEREVAVEQKRQSEYLRKDLEAAKQEIRRLKEERDNNDDANIHRSITSTRTSTSVVITTGESVETELSKAIERIEALEQEKRHLKEQIRKAHQNETDISGATDDVEIQESKRVATEKYETKVTHTTLKDNRSHATELQMDGESAHEQTHQMEQPKKELQAEKQVDSIKYTDVEASISPGIAPTILITTEVNDNQTEVEELRARIQVLEKEKMLLQEKVRTQKMDISAGGQESQRHGADSTSSERVEAKEIQTDAGVARKRAAKLKREKEVSQKEVGQEIMSDETKRGSKVSQKVWKRSSSDNDNDDDNGVDDGYIERFVSVMGASTSEEPQRHGQDSSPPEKVAAKEIQTEPGVARKRAAKLKREKGTAGQKVRSEETRKESKVSKNEIRSSTEDEEDAAGDDGNIERFVSTRSVLSSEERQRHGSDSSAPEGVEAKEIQTEPGVARKRAAKLRREKGASGHNIRSEETRKESKVSNKESSTEDEDDDDASDEDSNIERFVSTRNVSSSENTGNAKDIQTEPGVAKRRASKLKKDKEMMSEDSKKTKSLKAELQAARKEISRLQEMHDKMVIDLQEANELRLHLQYDEMRIKLQEKTERKEEILTEKSVVVTKGATQLEEDKGYMETRTRKVETKDDGMDESKRHLQAETIDERRAQSSSSQDEKGFAKQGNLTQEASEVGRYELRVVDKTYLSTLSDADKVTVLMEQLHNASVARRQLEEEKEQLSMEATNIVALQQQLYMVQTEADQLRRDKEDTIKHTDIEMGIEADHIYDTIIEGEEDLNDELKKVTSQLLQYETLDRQLAEARDTVDTLLSIKTSLEERATLLEKQAQGNEDMLRELAKQNTEMRDELMSVEFLKREVRELLFGDGSPSVGGSLSPMLSPSSRRLLEVGGASSTRFDFSTETGYKGSTMRQKVGGTSDTEEVASTDNYTTAEDSARSTSDSERDLRGWTPIQSSGTDEPKSNNKISRSVVTRKDIGVESDDSQDSIEVLDGSLAGSNDTKETAGSSSGAISSTVVQVTHFGHKSDTTDGEITPTVGEHFASRKRLTYQSDDKGMSVEDSKEKRRNLGSRGTEVGHEGSQDPESMFDTQTNSVRHDSQEKASSSVGQPSNKSEGVSATYDNKDARIAQEDITSSSHDTEKVTIQGNTIFTQGKKINQESQDASIGGQGQKESQSKDVPVSRRSDGASASGDMSITRDMKGAKKASSEKSGVSWFQKNVGSLFGPKPSAKQETDGSQSGNDVKDAGSFEHGETAKTGTPAVTSEDNDVSTFLSQAASTADKGTTLSETSLEVSETDIDTLIKQQLGIAAVTEKTKHVIKSTQYVKVLIEKLQIIQIHIWQNLSKGDSLDNDNSDADSTIQQMTEEMKENLEEMTTVLADLNLSVSHESSNDEEGETEGRDFSKDEKEDLIANLQQLSASSRDLKGIQEEMATLCSNYSDDSSKSKICSIIERLKIKLDTAVNTVTTMQQTEMLVLKYKKQATEKEETPDQKSPGKEEKSKGFFDKIRDWWRDSSDPSEEPVLLSQKDEEGKMDTYDKSDEEERETTDDPAEANEDQGDITAFHNVTLGGQLQVESMKTESVIDPQVRTTEGKTAMNAPDSRVKEHGSIEGFISVDTRSKSTITSHEVISSVQAEKESNEAKMETKILGQDEEDGLSEGTDSIEIKRKDTTASQVVNPSGQPEMKATDAKTMITLQEQTKEGGLSEEVVSIEAEGKGPTASDMVDPSGQAENELPEAKTETTSQPPPWQDGEEVALNEAKGKDTIASDALTPDDKTAMTIQQQAEGDSEEVVSIEAKWKGTTTSDVLTPSGQVQKELPDDKTAITIQQQAEGVALMEAKWKGNTTNSDSDESIKIEADISRDMEIMGVKVDTALKSVTLIEQQMADIRDEETSQKRKQKAGSESPPEEARSGSFFGGLSSWWHRGPVKESSIPKPLVPEDEADDDEFVSQNDRDETVEDADVPDLSDEAKETIANMQIMWIYMEELQNVYRDILEVNNEGASGGTDRDKSKKVQEKTIEMDRKLDSMASLVSSTTEVSAIEREHFLALMAKFQKMNKNLAGLQTKREADAERGKDTAYVDAKIQRKTERMGNRLSRMAKIVKKMEAQTISQLAAETDSGFFGQFFASKRTQQISDEPDDLQEATSEETTDVDEEDTTDNVATIKPEVSPETTAFIANMQIITSRIQEMEIICKDTIDDYSSQEAEDKAGDSKMNSMVEEGMNSIQEKVDSTLSLLEEVETGTPTGPVQGNQQDRNKEEQEKSVIMVSTALKEIRVLCCETMDFVKVPSQDDGQHKDVAATREMVQQNMSKIQTKLETLPEIIAISTNIATEERASSITSLDIGDDSQLKTTLPPRMNNQVTSTEDLNINVQKAMTCITELDELQKTIRELYAERFREDIDDTRSEEVDQILQREMKNVGSQIHVIWNLILEKQTVDQSTEETLADEDDTTPPLLTDAGWEKLSQVSDTLLELKARQETLPKVYQKRVREGQRGDKGVLSCVFLDTQMEKEMEGAKANTGSAIQQLSEVLEELSAARHDDTTDTPSKAEVQRPGIIDHLFWWRRKEKDDEDDTAMPEETMILIANMQILWVYVTEMKETQTCLHDAYSDRFGDGITEEQCKEVDKTIQEHRENMDTKVESVLSVVQEIQGSFDVEQDEAQQARANSKLQKVVYLIQEVRDTNIKVSEMYQKQASEEGDEKEEDSKAFMDIRMQEELQNVSRKLSKTERLVTAAEGLALGHKVADKTESAEEDTLDSATDSIKKEEQPKGWFGGWWSSQETTEPSLTTQASVKAPSEVHEEDDEDRVGEKVPQSTGAFRRLFRWWSGGYSPDHVTFPEREDLENLATRQPDVEATDAQTETTAEELTVPDETDSRDDETIDISTGIIHIEDESHLETTLPVRINNQVASTKELTINVQKAMTCITELDELQKTIGELYAERFREDIDDTRSEEVDQILQREMKNMGSQIQVIWNLIPEKQTVDQSTEDADEDSTTPLLLTDAGWEKLSQVTGTLLELKARQETSLKVYQKRVREGQRGDKGAASCVLLDTRMDKEMEGAKANTGSAIQQLSEVLEELDAARHADITDTPPKAEVQVQQPGIMDRLFWWRRKEEDDEDDTAMPEETMTLIANMQILWVYITEMKETQTCLHDAYSDRFGDGITEGQCKDVDKTIQDHRESMDVKAERALSVVQEIQESFDVEQDDTQQVRANSKLQKVVSLVQEVRDTNIQVSEMYQKQASEEGDGKDEDSKALIDVKMQEELQNVSLKLTRTERLVTAAEGLALGHKLADKTESAEEDTLDSVADSVKEDQPKSWFRRWWSSPETTEPSTKASAEAPSDVNEKDDEDRVGENVPQSTGAFRRLFRCWSGGNNQDLVTSPEKEEQENLATRQPEVEATDAQTRAETTAEELTVADETDSTEDETLDISTDITDIGDESHLKTTLPVRINNQVACTEELTINVQKAMTYITELDELQKTIGELYAERFREDIDDTQSEEVDQILQREMKNVGSQIHVIWNLIPDRPNEAQSTEETNEDSITPLLLTDAGWEKLSQVSGTLLELKARQEASLKLYQKRVREGQRGDKGAASCVLLDTRMEKEMEEAKASTGSAIQQLSEVLEELKVAQHDDTTDTPFEAEVQHPGIIDRLFWWRRKEEDDEDDTAMPEETMTLIANMQILWVYITEMKETQTCLHDAYSDRFGDGITEEQCKEVDKTIQDHRDSMDAAAERVLSVVHEIQESFDVEQDDAQQVRANSKLQKVVSLIQEVRDTNIQVSEMYQKQASGDEGDGKDEDSKALIDVRMQEELQNVSRKLRKTERLVTAAEALALGHKLADETESAEEDTLDSVTDSITPEAKKEESKSWFRRWWSSQGTTKTGTQASVEAPSEVKEEDDVNRLADDEDRASEKVPQTTGPFKRLFHWWSSGYNPDHVTFPEREDLENLATSHPEVEGKDEQAIADTFKANTKAAMSVVLGLKEICAKYQGQAIATKEDEGPDQMENMMLEDESMQQNIAVIGHKITDLTEHVNKMTVVTQYETIRKDKEDTELKDDEEVEKGDTDNDEESQTFIAAFDKLLVQMQELKSCEMELLTLTSAEKSAGEEHGDHELTTRISQVMKELNTKICDVGETLADIEPKALAHCESIKTAKQSVVDESVATAPYKESRGILSRLYGWGPVSVLWWRRQEEEGDDAAMPEERKILIANMQTLWVHITEMKETQACLHDAYSDRFGDGITDEQGKDVDKTIQIHKENMDTKVEGVLSVVQEIQENLNVEQAGCADAGLQARTNSKLQKVVSLIQEVRDTNIRVSEMYQKQVGGEEEDGEEGSITAFTDARMQQELQNMSTNICQAERLVTSAEGLMLGQKLADATDDEALDSATDITTSESKKEDVQPKSWFRGWWSNQVTKPKTQASVEEPTEVKDDPDIDRKAEVEDKAAEKESQRAGLFRRLFRWYSSGYNPDHVTFPDGDDLENIAPCSTEEDANDMQTTVKAIKVSAKSATSVILEMKKMCAGFQGPSIAAAEDEGSALTEEVVLDDESMQQNTAVIGQKITNLTEHCESVRTLKPGVVDEIDATAPQKEGRGFLNRLFGWTQRTTEDPPEQLDDISNASEETADIDDMERDPVADVQRALVCCQEIYEARSKVVENYQERFREDTTELRTQETGQIICRELRTIESKTTELAECLYKKTTVDTGTVEEEHQAIQGSPIAGSTSEQDKLLLEVLTHCEDMKEIQVKITELYDQRLRESTVGDERSEACVYLDTRIEKELGSIQSNTTEITDKLTALLQDLTGREYAKTEVEKSQENEETSGIFGRLIWWRKTADEKDKKPTETSIPNGTGTLIANMQMMFAYVEEMKQTQTCFEDAYSDRLGDGITEEQIEGVEKVIRTQMEHMEKMNEKVLVLLEEIQQIEDAGIEQQADVNLRLQDVAAIMTECKEVRCRVDKLYHLRLSSDGETDQEGTMDTTAISADVQIRQEMNNITEKLDKAGQLLLRAEALTQGCKVQEPKDTNIEDSQKPVEDEQTPKVSSWWWTSDATDAKESIAQSTESTPLLEEQDERQRSSLSKGKERTGMLRRLFRWYSKGYDPDHVTFPNKEELTKMESTFSGKDDSQEMVQKVLDATDTQVPGSSDEATPDKDNVVNKDNLSGDELKAKSDQQEVPEPSEHRGFWGRLFQWWGTERKLAPPDESEGADIRLTQEVESNIEVIKIYLSELKNICGCLQERFTIMEAPSVDGDAGVDAEDREKIDEATQQLIANRLEEIAMLVNNIGAVIPSDENVSADQEDSETIKVQKNLQTIRVNLEDTNALFTEIQRMQEQSDSFTSGNAAKELQNMEAKLTKVADMVVNIEPEVMKYCEEPSTGFQQEEEECIASTEGKHEVTQSAGVLTRIFKHWWETSHSAQTTSDETEEEETDGDEEDTRERIKAAASDQMRAFLTNLEITWVHILELKRIQIDMEDSHKLRGQDTEDISQTCSNVQQELVKMGEKLVTVHQLISDLQNSIPEEMMAAETEEGAVEGSQSLHAKVSEQLKRISSIVVTLQTDQFNVSNKYSVSSYMEDDASVKQFDAMFNEEMEGIRMKLEEVTELFTDVEDIVMKEMKTKHKKEEAKSSKSKKATSTTQKKSIQVQRESIFSRLFHWRMGSVREETEYKSDEQFSADSADVEKTTTETETGVTPKRHGLVQRFYGWFTRRSTSDETDATQETLEEMPAAETSSTAETSVEGSRTQMRRETKNRQAGFFRTISSWWSNSVKIDIVNEEGKEEPTMPLGLQDFIASVQLADVYCNQAQSSLAEMVDIYHQVPTEEAGALGDEKKREDMKNRLCVIESTWKMLLSTTAKLESALAKDGEGWEEHPGITGERVMDDVTREQTSLLSHDLKEMIQATLQMLPRIKRESAGEELGDHEQGKTTNITVQNMQDMYSTLDKMRIKLHKVEQLTLLGRFLHREDQMSEVKSKYGKEVKEEGGWFRWWGGTRKETTSSIAQTAEAEMRSGPDDLQTQQDVAVEETDGQRKDAKTSVFGRVQRWWSGVYQPNYDQYWDSIDEPGSNAQHTKREDLNAETTSTVENSGSMDDMGILLHDAEDQTIMTRGLRLELDEQLDKLNERSVDQGIRKGILGLLVVASIWFVGGVMYVNTNHGF</sequence>
<feature type="compositionally biased region" description="Polar residues" evidence="2">
    <location>
        <begin position="5121"/>
        <end position="5130"/>
    </location>
</feature>
<feature type="compositionally biased region" description="Basic and acidic residues" evidence="2">
    <location>
        <begin position="1392"/>
        <end position="1412"/>
    </location>
</feature>
<feature type="region of interest" description="Disordered" evidence="2">
    <location>
        <begin position="6252"/>
        <end position="6316"/>
    </location>
</feature>
<feature type="compositionally biased region" description="Acidic residues" evidence="2">
    <location>
        <begin position="6944"/>
        <end position="6954"/>
    </location>
</feature>
<feature type="compositionally biased region" description="Polar residues" evidence="2">
    <location>
        <begin position="2923"/>
        <end position="2932"/>
    </location>
</feature>
<feature type="region of interest" description="Disordered" evidence="2">
    <location>
        <begin position="6898"/>
        <end position="6922"/>
    </location>
</feature>
<feature type="region of interest" description="Disordered" evidence="2">
    <location>
        <begin position="3383"/>
        <end position="3412"/>
    </location>
</feature>
<dbReference type="PANTHER" id="PTHR45615">
    <property type="entry name" value="MYOSIN HEAVY CHAIN, NON-MUSCLE"/>
    <property type="match status" value="1"/>
</dbReference>
<protein>
    <submittedName>
        <fullName evidence="4">LAMB1 protein</fullName>
    </submittedName>
</protein>
<feature type="compositionally biased region" description="Basic and acidic residues" evidence="2">
    <location>
        <begin position="6847"/>
        <end position="6858"/>
    </location>
</feature>
<feature type="compositionally biased region" description="Polar residues" evidence="2">
    <location>
        <begin position="2508"/>
        <end position="2519"/>
    </location>
</feature>
<feature type="compositionally biased region" description="Polar residues" evidence="2">
    <location>
        <begin position="4572"/>
        <end position="4582"/>
    </location>
</feature>
<dbReference type="Proteomes" id="UP000838412">
    <property type="component" value="Chromosome 1"/>
</dbReference>
<feature type="region of interest" description="Disordered" evidence="2">
    <location>
        <begin position="1"/>
        <end position="40"/>
    </location>
</feature>
<feature type="transmembrane region" description="Helical" evidence="3">
    <location>
        <begin position="7361"/>
        <end position="7380"/>
    </location>
</feature>
<feature type="region of interest" description="Disordered" evidence="2">
    <location>
        <begin position="6646"/>
        <end position="6667"/>
    </location>
</feature>
<feature type="coiled-coil region" evidence="1">
    <location>
        <begin position="834"/>
        <end position="1222"/>
    </location>
</feature>
<keyword evidence="3" id="KW-0472">Membrane</keyword>
<feature type="compositionally biased region" description="Acidic residues" evidence="2">
    <location>
        <begin position="3190"/>
        <end position="3199"/>
    </location>
</feature>
<accession>A0A8J9VSM8</accession>
<feature type="region of interest" description="Disordered" evidence="2">
    <location>
        <begin position="2761"/>
        <end position="2811"/>
    </location>
</feature>
<feature type="compositionally biased region" description="Basic and acidic residues" evidence="2">
    <location>
        <begin position="1482"/>
        <end position="1501"/>
    </location>
</feature>
<feature type="region of interest" description="Disordered" evidence="2">
    <location>
        <begin position="2151"/>
        <end position="2519"/>
    </location>
</feature>
<organism evidence="4 5">
    <name type="scientific">Branchiostoma lanceolatum</name>
    <name type="common">Common lancelet</name>
    <name type="synonym">Amphioxus lanceolatum</name>
    <dbReference type="NCBI Taxonomy" id="7740"/>
    <lineage>
        <taxon>Eukaryota</taxon>
        <taxon>Metazoa</taxon>
        <taxon>Chordata</taxon>
        <taxon>Cephalochordata</taxon>
        <taxon>Leptocardii</taxon>
        <taxon>Amphioxiformes</taxon>
        <taxon>Branchiostomatidae</taxon>
        <taxon>Branchiostoma</taxon>
    </lineage>
</organism>
<feature type="compositionally biased region" description="Basic and acidic residues" evidence="2">
    <location>
        <begin position="2494"/>
        <end position="2506"/>
    </location>
</feature>
<feature type="region of interest" description="Disordered" evidence="2">
    <location>
        <begin position="2881"/>
        <end position="2941"/>
    </location>
</feature>
<feature type="region of interest" description="Disordered" evidence="2">
    <location>
        <begin position="2638"/>
        <end position="2657"/>
    </location>
</feature>
<feature type="compositionally biased region" description="Basic and acidic residues" evidence="2">
    <location>
        <begin position="6306"/>
        <end position="6316"/>
    </location>
</feature>
<feature type="compositionally biased region" description="Basic and acidic residues" evidence="2">
    <location>
        <begin position="6397"/>
        <end position="6412"/>
    </location>
</feature>
<evidence type="ECO:0000256" key="3">
    <source>
        <dbReference type="SAM" id="Phobius"/>
    </source>
</evidence>
<feature type="compositionally biased region" description="Basic and acidic residues" evidence="2">
    <location>
        <begin position="1623"/>
        <end position="1643"/>
    </location>
</feature>
<feature type="region of interest" description="Disordered" evidence="2">
    <location>
        <begin position="4568"/>
        <end position="4605"/>
    </location>
</feature>
<feature type="region of interest" description="Disordered" evidence="2">
    <location>
        <begin position="7288"/>
        <end position="7319"/>
    </location>
</feature>
<feature type="compositionally biased region" description="Acidic residues" evidence="2">
    <location>
        <begin position="5138"/>
        <end position="5152"/>
    </location>
</feature>
<feature type="compositionally biased region" description="Basic and acidic residues" evidence="2">
    <location>
        <begin position="2448"/>
        <end position="2460"/>
    </location>
</feature>
<feature type="region of interest" description="Disordered" evidence="2">
    <location>
        <begin position="4098"/>
        <end position="4127"/>
    </location>
</feature>
<feature type="compositionally biased region" description="Basic and acidic residues" evidence="2">
    <location>
        <begin position="2886"/>
        <end position="2897"/>
    </location>
</feature>